<gene>
    <name evidence="1" type="ORF">Amon02_000939300</name>
</gene>
<dbReference type="EMBL" id="BSXS01008808">
    <property type="protein sequence ID" value="GME93729.1"/>
    <property type="molecule type" value="Genomic_DNA"/>
</dbReference>
<protein>
    <submittedName>
        <fullName evidence="1">Unnamed protein product</fullName>
    </submittedName>
</protein>
<reference evidence="1" key="1">
    <citation type="submission" date="2023-04" db="EMBL/GenBank/DDBJ databases">
        <title>Ambrosiozyma monospora NBRC 10751.</title>
        <authorList>
            <person name="Ichikawa N."/>
            <person name="Sato H."/>
            <person name="Tonouchi N."/>
        </authorList>
    </citation>
    <scope>NUCLEOTIDE SEQUENCE</scope>
    <source>
        <strain evidence="1">NBRC 10751</strain>
    </source>
</reference>
<organism evidence="1 2">
    <name type="scientific">Ambrosiozyma monospora</name>
    <name type="common">Yeast</name>
    <name type="synonym">Endomycopsis monosporus</name>
    <dbReference type="NCBI Taxonomy" id="43982"/>
    <lineage>
        <taxon>Eukaryota</taxon>
        <taxon>Fungi</taxon>
        <taxon>Dikarya</taxon>
        <taxon>Ascomycota</taxon>
        <taxon>Saccharomycotina</taxon>
        <taxon>Pichiomycetes</taxon>
        <taxon>Pichiales</taxon>
        <taxon>Pichiaceae</taxon>
        <taxon>Ambrosiozyma</taxon>
    </lineage>
</organism>
<accession>A0ACB5TS52</accession>
<keyword evidence="2" id="KW-1185">Reference proteome</keyword>
<name>A0ACB5TS52_AMBMO</name>
<evidence type="ECO:0000313" key="1">
    <source>
        <dbReference type="EMBL" id="GME93729.1"/>
    </source>
</evidence>
<sequence>MTNDPTIKLESPTSFSKLDYLNNVPHASQTNTAIESSESSLIDPEYVPRAKELTKPLLTLEDEQIVAFNTIMQHVENFNTTGTGSQIIFLNGVSGSGETLLLNHIIDRFQKGK</sequence>
<proteinExistence type="predicted"/>
<evidence type="ECO:0000313" key="2">
    <source>
        <dbReference type="Proteomes" id="UP001165064"/>
    </source>
</evidence>
<comment type="caution">
    <text evidence="1">The sequence shown here is derived from an EMBL/GenBank/DDBJ whole genome shotgun (WGS) entry which is preliminary data.</text>
</comment>
<dbReference type="Proteomes" id="UP001165064">
    <property type="component" value="Unassembled WGS sequence"/>
</dbReference>